<evidence type="ECO:0000313" key="3">
    <source>
        <dbReference type="EMBL" id="AUB44119.1"/>
    </source>
</evidence>
<evidence type="ECO:0000313" key="4">
    <source>
        <dbReference type="Proteomes" id="UP000232003"/>
    </source>
</evidence>
<keyword evidence="3" id="KW-0614">Plasmid</keyword>
<evidence type="ECO:0000256" key="1">
    <source>
        <dbReference type="SAM" id="SignalP"/>
    </source>
</evidence>
<name>A0A2K8T8Z2_9NOSO</name>
<dbReference type="InterPro" id="IPR025510">
    <property type="entry name" value="DUF4397"/>
</dbReference>
<dbReference type="EMBL" id="CP024793">
    <property type="protein sequence ID" value="AUB44119.1"/>
    <property type="molecule type" value="Genomic_DNA"/>
</dbReference>
<dbReference type="OrthoDB" id="9783299at2"/>
<dbReference type="RefSeq" id="WP_100903982.1">
    <property type="nucleotide sequence ID" value="NZ_CAWNNC010000009.1"/>
</dbReference>
<sequence length="295" mass="31709">MFLTKRLFLGALALSLMSWASYSSKSLANPQLSTKSLQEFTTASLVNSILDPILNPSKPYLCTTKLRVINAAVSTASPVDVIVNGKKVLENVDFRQASKYVNVTPGNIQVLFVQSGTPSTIAYRTFTGAPNSAYTVAITGTLQGPPGQPLFNQSPFVIPEDLTQPNPGKFKGRWYRFSETSAVIDFRISKSSSPNVDETRITDLTPKTAIPYPELTAGEYNFNPVLPDQFDPLINNAFNPPITVEVANQQVPEGVISDVIATGNGLGQAPNSLLLTTASTQTAPPDANGCNQIVQ</sequence>
<reference evidence="3 4" key="1">
    <citation type="submission" date="2017-11" db="EMBL/GenBank/DDBJ databases">
        <title>Complete genome of a free-living desiccation-tolerant cyanobacterium and its photosynthetic adaptation to extreme terrestrial habitat.</title>
        <authorList>
            <person name="Shang J."/>
        </authorList>
    </citation>
    <scope>NUCLEOTIDE SEQUENCE [LARGE SCALE GENOMIC DNA]</scope>
    <source>
        <strain evidence="3 4">CCNUN1</strain>
        <plasmid evidence="4">pnfsy08</plasmid>
    </source>
</reference>
<dbReference type="AlphaFoldDB" id="A0A2K8T8Z2"/>
<dbReference type="KEGG" id="nfl:COO91_10337"/>
<organism evidence="3 4">
    <name type="scientific">Nostoc flagelliforme CCNUN1</name>
    <dbReference type="NCBI Taxonomy" id="2038116"/>
    <lineage>
        <taxon>Bacteria</taxon>
        <taxon>Bacillati</taxon>
        <taxon>Cyanobacteriota</taxon>
        <taxon>Cyanophyceae</taxon>
        <taxon>Nostocales</taxon>
        <taxon>Nostocaceae</taxon>
        <taxon>Nostoc</taxon>
    </lineage>
</organism>
<evidence type="ECO:0000259" key="2">
    <source>
        <dbReference type="Pfam" id="PF14344"/>
    </source>
</evidence>
<protein>
    <recommendedName>
        <fullName evidence="2">DUF4397 domain-containing protein</fullName>
    </recommendedName>
</protein>
<gene>
    <name evidence="3" type="ORF">COO91_10337</name>
</gene>
<dbReference type="Proteomes" id="UP000232003">
    <property type="component" value="Plasmid pNFSY08"/>
</dbReference>
<feature type="chain" id="PRO_5014765545" description="DUF4397 domain-containing protein" evidence="1">
    <location>
        <begin position="21"/>
        <end position="295"/>
    </location>
</feature>
<accession>A0A2K8T8Z2</accession>
<keyword evidence="4" id="KW-1185">Reference proteome</keyword>
<dbReference type="Pfam" id="PF14344">
    <property type="entry name" value="DUF4397"/>
    <property type="match status" value="1"/>
</dbReference>
<proteinExistence type="predicted"/>
<keyword evidence="1" id="KW-0732">Signal</keyword>
<geneLocation type="plasmid" evidence="4">
    <name>pnfsy08</name>
</geneLocation>
<feature type="domain" description="DUF4397" evidence="2">
    <location>
        <begin position="65"/>
        <end position="184"/>
    </location>
</feature>
<feature type="signal peptide" evidence="1">
    <location>
        <begin position="1"/>
        <end position="20"/>
    </location>
</feature>